<feature type="region of interest" description="Disordered" evidence="1">
    <location>
        <begin position="134"/>
        <end position="191"/>
    </location>
</feature>
<keyword evidence="4" id="KW-1185">Reference proteome</keyword>
<name>A0A9W8YC56_9PLEO</name>
<dbReference type="GO" id="GO:0016791">
    <property type="term" value="F:phosphatase activity"/>
    <property type="evidence" value="ECO:0007669"/>
    <property type="project" value="InterPro"/>
</dbReference>
<gene>
    <name evidence="3" type="ORF">N0V83_003699</name>
</gene>
<feature type="compositionally biased region" description="Acidic residues" evidence="1">
    <location>
        <begin position="52"/>
        <end position="62"/>
    </location>
</feature>
<comment type="caution">
    <text evidence="3">The sequence shown here is derived from an EMBL/GenBank/DDBJ whole genome shotgun (WGS) entry which is preliminary data.</text>
</comment>
<evidence type="ECO:0000256" key="1">
    <source>
        <dbReference type="SAM" id="MobiDB-lite"/>
    </source>
</evidence>
<feature type="domain" description="SAC" evidence="2">
    <location>
        <begin position="3"/>
        <end position="238"/>
    </location>
</feature>
<organism evidence="3 4">
    <name type="scientific">Neocucurbitaria cava</name>
    <dbReference type="NCBI Taxonomy" id="798079"/>
    <lineage>
        <taxon>Eukaryota</taxon>
        <taxon>Fungi</taxon>
        <taxon>Dikarya</taxon>
        <taxon>Ascomycota</taxon>
        <taxon>Pezizomycotina</taxon>
        <taxon>Dothideomycetes</taxon>
        <taxon>Pleosporomycetidae</taxon>
        <taxon>Pleosporales</taxon>
        <taxon>Pleosporineae</taxon>
        <taxon>Cucurbitariaceae</taxon>
        <taxon>Neocucurbitaria</taxon>
    </lineage>
</organism>
<dbReference type="Pfam" id="PF02383">
    <property type="entry name" value="Syja_N"/>
    <property type="match status" value="1"/>
</dbReference>
<sequence length="259" mass="28647">MYREQVAQIRGKAIYKITDVALIPLSSQADADKAIATTREHLKRQNRAPGVEEGETDSESEDYAPSVNESLVEEAATAQSDVKDPATGQKGVLQRKTSVAEDVIQRKGVYGRFADKWFSRKGWSADSRRLQGLSSDEDLASKNVPVPDNVDSVVSPKEEEQPTKESKPDAIPTDDKHLQEPVSPEEIPKALSGEKDATTVALLPKILQTTRMYFSSGNFFFSYDYDISHGIGEQQPNSSLPLFKQFDPLVGLFTSRIVQ</sequence>
<dbReference type="OrthoDB" id="405996at2759"/>
<evidence type="ECO:0000313" key="3">
    <source>
        <dbReference type="EMBL" id="KAJ4373404.1"/>
    </source>
</evidence>
<accession>A0A9W8YC56</accession>
<dbReference type="AlphaFoldDB" id="A0A9W8YC56"/>
<protein>
    <recommendedName>
        <fullName evidence="2">SAC domain-containing protein</fullName>
    </recommendedName>
</protein>
<feature type="compositionally biased region" description="Low complexity" evidence="1">
    <location>
        <begin position="143"/>
        <end position="155"/>
    </location>
</feature>
<evidence type="ECO:0000259" key="2">
    <source>
        <dbReference type="Pfam" id="PF02383"/>
    </source>
</evidence>
<dbReference type="GO" id="GO:0006629">
    <property type="term" value="P:lipid metabolic process"/>
    <property type="evidence" value="ECO:0007669"/>
    <property type="project" value="UniProtKB-ARBA"/>
</dbReference>
<reference evidence="3" key="1">
    <citation type="submission" date="2022-10" db="EMBL/GenBank/DDBJ databases">
        <title>Tapping the CABI collections for fungal endophytes: first genome assemblies for Collariella, Neodidymelliopsis, Ascochyta clinopodiicola, Didymella pomorum, Didymosphaeria variabile, Neocosmospora piperis and Neocucurbitaria cava.</title>
        <authorList>
            <person name="Hill R."/>
        </authorList>
    </citation>
    <scope>NUCLEOTIDE SEQUENCE</scope>
    <source>
        <strain evidence="3">IMI 356814</strain>
    </source>
</reference>
<evidence type="ECO:0000313" key="4">
    <source>
        <dbReference type="Proteomes" id="UP001140560"/>
    </source>
</evidence>
<feature type="region of interest" description="Disordered" evidence="1">
    <location>
        <begin position="38"/>
        <end position="97"/>
    </location>
</feature>
<feature type="compositionally biased region" description="Basic and acidic residues" evidence="1">
    <location>
        <begin position="156"/>
        <end position="179"/>
    </location>
</feature>
<dbReference type="InterPro" id="IPR002013">
    <property type="entry name" value="SAC_dom"/>
</dbReference>
<dbReference type="Proteomes" id="UP001140560">
    <property type="component" value="Unassembled WGS sequence"/>
</dbReference>
<dbReference type="EMBL" id="JAPEUY010000005">
    <property type="protein sequence ID" value="KAJ4373404.1"/>
    <property type="molecule type" value="Genomic_DNA"/>
</dbReference>
<proteinExistence type="predicted"/>